<protein>
    <submittedName>
        <fullName evidence="2">Uncharacterized protein</fullName>
    </submittedName>
</protein>
<dbReference type="RefSeq" id="WP_102524142.1">
    <property type="nucleotide sequence ID" value="NZ_LT960612.1"/>
</dbReference>
<feature type="chain" id="PRO_5014770307" evidence="1">
    <location>
        <begin position="24"/>
        <end position="189"/>
    </location>
</feature>
<name>A0A2N8ZIM3_9VIBR</name>
<keyword evidence="1" id="KW-0732">Signal</keyword>
<feature type="signal peptide" evidence="1">
    <location>
        <begin position="1"/>
        <end position="23"/>
    </location>
</feature>
<evidence type="ECO:0000313" key="2">
    <source>
        <dbReference type="EMBL" id="SON51748.1"/>
    </source>
</evidence>
<accession>A0A2N8ZIM3</accession>
<organism evidence="2 3">
    <name type="scientific">Vibrio tapetis subsp. tapetis</name>
    <dbReference type="NCBI Taxonomy" id="1671868"/>
    <lineage>
        <taxon>Bacteria</taxon>
        <taxon>Pseudomonadati</taxon>
        <taxon>Pseudomonadota</taxon>
        <taxon>Gammaproteobacteria</taxon>
        <taxon>Vibrionales</taxon>
        <taxon>Vibrionaceae</taxon>
        <taxon>Vibrio</taxon>
    </lineage>
</organism>
<reference evidence="2 3" key="1">
    <citation type="submission" date="2017-10" db="EMBL/GenBank/DDBJ databases">
        <authorList>
            <person name="Banno H."/>
            <person name="Chua N.-H."/>
        </authorList>
    </citation>
    <scope>NUCLEOTIDE SEQUENCE [LARGE SCALE GENOMIC DNA]</scope>
    <source>
        <strain evidence="2">Vibrio tapetis CECT4600</strain>
    </source>
</reference>
<gene>
    <name evidence="2" type="ORF">VTAP4600_B0137</name>
</gene>
<dbReference type="AlphaFoldDB" id="A0A2N8ZIM3"/>
<dbReference type="OrthoDB" id="5816320at2"/>
<evidence type="ECO:0000313" key="3">
    <source>
        <dbReference type="Proteomes" id="UP000235828"/>
    </source>
</evidence>
<evidence type="ECO:0000256" key="1">
    <source>
        <dbReference type="SAM" id="SignalP"/>
    </source>
</evidence>
<proteinExistence type="predicted"/>
<sequence>MLRSYFVRTLLLTLALFSVSVFAVPASQTYTNSLHVNQSHVSESDYGVVADFASVHSIIDDFDKEQATQNTWLGDFPADFTGQCQVNHKDMATKRDPLSNQTQQMESPTTLAAIFRGQLGATEFECLYNHEPNFEVVDDFSVPVATVAASCSITPQVNPYHFQASIASRYRLSGWKESNALYVHLNAHP</sequence>
<dbReference type="KEGG" id="vta:B0137"/>
<dbReference type="Proteomes" id="UP000235828">
    <property type="component" value="Chromosome B"/>
</dbReference>
<dbReference type="EMBL" id="LT960612">
    <property type="protein sequence ID" value="SON51748.1"/>
    <property type="molecule type" value="Genomic_DNA"/>
</dbReference>
<keyword evidence="3" id="KW-1185">Reference proteome</keyword>